<accession>A0A8R7QCD1</accession>
<evidence type="ECO:0000313" key="2">
    <source>
        <dbReference type="Proteomes" id="UP000015106"/>
    </source>
</evidence>
<sequence>MRGTNRSPHTTPGDFQPICGQLSLVGFAHAAGSTPNPPRMHPNRNRHRVKDYQSMNQTRLHLLSHQ</sequence>
<keyword evidence="2" id="KW-1185">Reference proteome</keyword>
<protein>
    <submittedName>
        <fullName evidence="1">Uncharacterized protein</fullName>
    </submittedName>
</protein>
<proteinExistence type="predicted"/>
<dbReference type="AlphaFoldDB" id="A0A8R7QCD1"/>
<dbReference type="Gramene" id="TuG1812G0500002366.01.T01">
    <property type="protein sequence ID" value="TuG1812G0500002366.01.T01.cds279732"/>
    <property type="gene ID" value="TuG1812G0500002366.01"/>
</dbReference>
<evidence type="ECO:0000313" key="1">
    <source>
        <dbReference type="EnsemblPlants" id="TuG1812G0500002366.01.T01.cds279732"/>
    </source>
</evidence>
<reference evidence="1" key="2">
    <citation type="submission" date="2018-03" db="EMBL/GenBank/DDBJ databases">
        <title>The Triticum urartu genome reveals the dynamic nature of wheat genome evolution.</title>
        <authorList>
            <person name="Ling H."/>
            <person name="Ma B."/>
            <person name="Shi X."/>
            <person name="Liu H."/>
            <person name="Dong L."/>
            <person name="Sun H."/>
            <person name="Cao Y."/>
            <person name="Gao Q."/>
            <person name="Zheng S."/>
            <person name="Li Y."/>
            <person name="Yu Y."/>
            <person name="Du H."/>
            <person name="Qi M."/>
            <person name="Li Y."/>
            <person name="Yu H."/>
            <person name="Cui Y."/>
            <person name="Wang N."/>
            <person name="Chen C."/>
            <person name="Wu H."/>
            <person name="Zhao Y."/>
            <person name="Zhang J."/>
            <person name="Li Y."/>
            <person name="Zhou W."/>
            <person name="Zhang B."/>
            <person name="Hu W."/>
            <person name="Eijk M."/>
            <person name="Tang J."/>
            <person name="Witsenboer H."/>
            <person name="Zhao S."/>
            <person name="Li Z."/>
            <person name="Zhang A."/>
            <person name="Wang D."/>
            <person name="Liang C."/>
        </authorList>
    </citation>
    <scope>NUCLEOTIDE SEQUENCE [LARGE SCALE GENOMIC DNA]</scope>
    <source>
        <strain evidence="1">cv. G1812</strain>
    </source>
</reference>
<name>A0A8R7QCD1_TRIUA</name>
<reference evidence="2" key="1">
    <citation type="journal article" date="2013" name="Nature">
        <title>Draft genome of the wheat A-genome progenitor Triticum urartu.</title>
        <authorList>
            <person name="Ling H.Q."/>
            <person name="Zhao S."/>
            <person name="Liu D."/>
            <person name="Wang J."/>
            <person name="Sun H."/>
            <person name="Zhang C."/>
            <person name="Fan H."/>
            <person name="Li D."/>
            <person name="Dong L."/>
            <person name="Tao Y."/>
            <person name="Gao C."/>
            <person name="Wu H."/>
            <person name="Li Y."/>
            <person name="Cui Y."/>
            <person name="Guo X."/>
            <person name="Zheng S."/>
            <person name="Wang B."/>
            <person name="Yu K."/>
            <person name="Liang Q."/>
            <person name="Yang W."/>
            <person name="Lou X."/>
            <person name="Chen J."/>
            <person name="Feng M."/>
            <person name="Jian J."/>
            <person name="Zhang X."/>
            <person name="Luo G."/>
            <person name="Jiang Y."/>
            <person name="Liu J."/>
            <person name="Wang Z."/>
            <person name="Sha Y."/>
            <person name="Zhang B."/>
            <person name="Wu H."/>
            <person name="Tang D."/>
            <person name="Shen Q."/>
            <person name="Xue P."/>
            <person name="Zou S."/>
            <person name="Wang X."/>
            <person name="Liu X."/>
            <person name="Wang F."/>
            <person name="Yang Y."/>
            <person name="An X."/>
            <person name="Dong Z."/>
            <person name="Zhang K."/>
            <person name="Zhang X."/>
            <person name="Luo M.C."/>
            <person name="Dvorak J."/>
            <person name="Tong Y."/>
            <person name="Wang J."/>
            <person name="Yang H."/>
            <person name="Li Z."/>
            <person name="Wang D."/>
            <person name="Zhang A."/>
            <person name="Wang J."/>
        </authorList>
    </citation>
    <scope>NUCLEOTIDE SEQUENCE</scope>
    <source>
        <strain evidence="2">cv. G1812</strain>
    </source>
</reference>
<dbReference type="Proteomes" id="UP000015106">
    <property type="component" value="Chromosome 5"/>
</dbReference>
<reference evidence="1" key="3">
    <citation type="submission" date="2022-06" db="UniProtKB">
        <authorList>
            <consortium name="EnsemblPlants"/>
        </authorList>
    </citation>
    <scope>IDENTIFICATION</scope>
</reference>
<dbReference type="EnsemblPlants" id="TuG1812G0500002366.01.T01">
    <property type="protein sequence ID" value="TuG1812G0500002366.01.T01.cds279732"/>
    <property type="gene ID" value="TuG1812G0500002366.01"/>
</dbReference>
<organism evidence="1 2">
    <name type="scientific">Triticum urartu</name>
    <name type="common">Red wild einkorn</name>
    <name type="synonym">Crithodium urartu</name>
    <dbReference type="NCBI Taxonomy" id="4572"/>
    <lineage>
        <taxon>Eukaryota</taxon>
        <taxon>Viridiplantae</taxon>
        <taxon>Streptophyta</taxon>
        <taxon>Embryophyta</taxon>
        <taxon>Tracheophyta</taxon>
        <taxon>Spermatophyta</taxon>
        <taxon>Magnoliopsida</taxon>
        <taxon>Liliopsida</taxon>
        <taxon>Poales</taxon>
        <taxon>Poaceae</taxon>
        <taxon>BOP clade</taxon>
        <taxon>Pooideae</taxon>
        <taxon>Triticodae</taxon>
        <taxon>Triticeae</taxon>
        <taxon>Triticinae</taxon>
        <taxon>Triticum</taxon>
    </lineage>
</organism>